<dbReference type="AlphaFoldDB" id="A0AAU7C7K0"/>
<sequence length="139" mass="15168">MSIRAVADTGPLVASIRNREKAHKRCVAALKELRAPLLTCGPVLTEAAWLLRDEPGGLNALGGLVQCGAVKLVEVDETALHWIIAFVERYASVCAQMADAALMYIAERERIDTVFTLDRRDFSVYGTSDGRALNIVPEL</sequence>
<dbReference type="InterPro" id="IPR002716">
    <property type="entry name" value="PIN_dom"/>
</dbReference>
<evidence type="ECO:0000259" key="1">
    <source>
        <dbReference type="Pfam" id="PF01850"/>
    </source>
</evidence>
<dbReference type="Pfam" id="PF01850">
    <property type="entry name" value="PIN"/>
    <property type="match status" value="1"/>
</dbReference>
<dbReference type="Gene3D" id="3.40.50.1010">
    <property type="entry name" value="5'-nuclease"/>
    <property type="match status" value="1"/>
</dbReference>
<protein>
    <submittedName>
        <fullName evidence="2">Twitching motility protein PilT</fullName>
    </submittedName>
</protein>
<dbReference type="InterPro" id="IPR029060">
    <property type="entry name" value="PIN-like_dom_sf"/>
</dbReference>
<organism evidence="2">
    <name type="scientific">Singulisphaera sp. Ch08</name>
    <dbReference type="NCBI Taxonomy" id="3120278"/>
    <lineage>
        <taxon>Bacteria</taxon>
        <taxon>Pseudomonadati</taxon>
        <taxon>Planctomycetota</taxon>
        <taxon>Planctomycetia</taxon>
        <taxon>Isosphaerales</taxon>
        <taxon>Isosphaeraceae</taxon>
        <taxon>Singulisphaera</taxon>
    </lineage>
</organism>
<dbReference type="SUPFAM" id="SSF88723">
    <property type="entry name" value="PIN domain-like"/>
    <property type="match status" value="1"/>
</dbReference>
<accession>A0AAU7C7K0</accession>
<dbReference type="EMBL" id="CP155447">
    <property type="protein sequence ID" value="XBH01136.1"/>
    <property type="molecule type" value="Genomic_DNA"/>
</dbReference>
<name>A0AAU7C7K0_9BACT</name>
<dbReference type="RefSeq" id="WP_406693826.1">
    <property type="nucleotide sequence ID" value="NZ_CP155447.1"/>
</dbReference>
<feature type="domain" description="PIN" evidence="1">
    <location>
        <begin position="6"/>
        <end position="123"/>
    </location>
</feature>
<proteinExistence type="predicted"/>
<gene>
    <name evidence="2" type="ORF">V5E97_22585</name>
</gene>
<evidence type="ECO:0000313" key="2">
    <source>
        <dbReference type="EMBL" id="XBH01136.1"/>
    </source>
</evidence>
<reference evidence="2" key="1">
    <citation type="submission" date="2024-05" db="EMBL/GenBank/DDBJ databases">
        <title>Planctomycetes of the genus Singulisphaera possess chitinolytic capabilities.</title>
        <authorList>
            <person name="Ivanova A."/>
        </authorList>
    </citation>
    <scope>NUCLEOTIDE SEQUENCE</scope>
    <source>
        <strain evidence="2">Ch08T</strain>
    </source>
</reference>